<dbReference type="EMBL" id="HADX01002515">
    <property type="protein sequence ID" value="SBP24747.1"/>
    <property type="molecule type" value="Transcribed_RNA"/>
</dbReference>
<accession>A0A1A7Y2S6</accession>
<proteinExistence type="predicted"/>
<feature type="non-terminal residue" evidence="1">
    <location>
        <position position="70"/>
    </location>
</feature>
<feature type="non-terminal residue" evidence="1">
    <location>
        <position position="1"/>
    </location>
</feature>
<gene>
    <name evidence="1" type="primary">Nfu_g_1_024924</name>
</gene>
<evidence type="ECO:0000313" key="1">
    <source>
        <dbReference type="EMBL" id="SBP24747.1"/>
    </source>
</evidence>
<name>A0A1A7Y2S6_9TELE</name>
<dbReference type="AlphaFoldDB" id="A0A1A7Y2S6"/>
<reference evidence="1" key="2">
    <citation type="submission" date="2016-06" db="EMBL/GenBank/DDBJ databases">
        <title>The genome of a short-lived fish provides insights into sex chromosome evolution and the genetic control of aging.</title>
        <authorList>
            <person name="Reichwald K."/>
            <person name="Felder M."/>
            <person name="Petzold A."/>
            <person name="Koch P."/>
            <person name="Groth M."/>
            <person name="Platzer M."/>
        </authorList>
    </citation>
    <scope>NUCLEOTIDE SEQUENCE</scope>
    <source>
        <tissue evidence="1">Brain</tissue>
    </source>
</reference>
<protein>
    <recommendedName>
        <fullName evidence="2">Gypsy retrotransposon integrase 1</fullName>
    </recommendedName>
</protein>
<evidence type="ECO:0008006" key="2">
    <source>
        <dbReference type="Google" id="ProtNLM"/>
    </source>
</evidence>
<reference evidence="1" key="1">
    <citation type="submission" date="2016-05" db="EMBL/GenBank/DDBJ databases">
        <authorList>
            <person name="Lavstsen T."/>
            <person name="Jespersen J.S."/>
        </authorList>
    </citation>
    <scope>NUCLEOTIDE SEQUENCE</scope>
    <source>
        <tissue evidence="1">Brain</tissue>
    </source>
</reference>
<sequence length="70" mass="7775">NASHAKEVAFLYQKNNLSEKHVLPNSCFKPFLSTRLVSLLGVDFGHNVGILRDTGASQTLVSYSVIFTRH</sequence>
<organism evidence="1">
    <name type="scientific">Iconisemion striatum</name>
    <dbReference type="NCBI Taxonomy" id="60296"/>
    <lineage>
        <taxon>Eukaryota</taxon>
        <taxon>Metazoa</taxon>
        <taxon>Chordata</taxon>
        <taxon>Craniata</taxon>
        <taxon>Vertebrata</taxon>
        <taxon>Euteleostomi</taxon>
        <taxon>Actinopterygii</taxon>
        <taxon>Neopterygii</taxon>
        <taxon>Teleostei</taxon>
        <taxon>Neoteleostei</taxon>
        <taxon>Acanthomorphata</taxon>
        <taxon>Ovalentaria</taxon>
        <taxon>Atherinomorphae</taxon>
        <taxon>Cyprinodontiformes</taxon>
        <taxon>Nothobranchiidae</taxon>
        <taxon>Iconisemion</taxon>
    </lineage>
</organism>